<sequence length="349" mass="39719">MAAGPEQASFFEKLNAEMKHAMKIWDIFAELVASYSVDSVKELGPDEAADFTMPQNEKGTEIKNLLATYLPPTSSEETPLWSIVRKRLIAPDFPIYAAVEIKQLKYGNIPTPIVPTTNLPNETSADFHRRGLMMTDMCSTAGYFLYDTVVELAKGVDPEITVLWIAVVPNPRAAWKAQRNAFAVLHELILFKCSNGEEFTLDLTAEQYGIPSSDRFMHWEDYRAQYVLDKAKYSGQERHQTAANGIYKTMKVHLKTVARSWLTKQREPGLERLVRHVLKQVVVEKKQDANTGAVAYDIEELIENTKERHQTAANGIYKTIKVHLETAARSWLTNQREPDLERLIRHVLK</sequence>
<keyword evidence="2" id="KW-1185">Reference proteome</keyword>
<reference evidence="1" key="1">
    <citation type="journal article" date="2020" name="Stud. Mycol.">
        <title>101 Dothideomycetes genomes: a test case for predicting lifestyles and emergence of pathogens.</title>
        <authorList>
            <person name="Haridas S."/>
            <person name="Albert R."/>
            <person name="Binder M."/>
            <person name="Bloem J."/>
            <person name="Labutti K."/>
            <person name="Salamov A."/>
            <person name="Andreopoulos B."/>
            <person name="Baker S."/>
            <person name="Barry K."/>
            <person name="Bills G."/>
            <person name="Bluhm B."/>
            <person name="Cannon C."/>
            <person name="Castanera R."/>
            <person name="Culley D."/>
            <person name="Daum C."/>
            <person name="Ezra D."/>
            <person name="Gonzalez J."/>
            <person name="Henrissat B."/>
            <person name="Kuo A."/>
            <person name="Liang C."/>
            <person name="Lipzen A."/>
            <person name="Lutzoni F."/>
            <person name="Magnuson J."/>
            <person name="Mondo S."/>
            <person name="Nolan M."/>
            <person name="Ohm R."/>
            <person name="Pangilinan J."/>
            <person name="Park H.-J."/>
            <person name="Ramirez L."/>
            <person name="Alfaro M."/>
            <person name="Sun H."/>
            <person name="Tritt A."/>
            <person name="Yoshinaga Y."/>
            <person name="Zwiers L.-H."/>
            <person name="Turgeon B."/>
            <person name="Goodwin S."/>
            <person name="Spatafora J."/>
            <person name="Crous P."/>
            <person name="Grigoriev I."/>
        </authorList>
    </citation>
    <scope>NUCLEOTIDE SEQUENCE</scope>
    <source>
        <strain evidence="1">CBS 175.79</strain>
    </source>
</reference>
<dbReference type="OrthoDB" id="3759633at2759"/>
<protein>
    <submittedName>
        <fullName evidence="1">Uncharacterized protein</fullName>
    </submittedName>
</protein>
<accession>A0A6A5Y1V9</accession>
<dbReference type="EMBL" id="ML978067">
    <property type="protein sequence ID" value="KAF2019216.1"/>
    <property type="molecule type" value="Genomic_DNA"/>
</dbReference>
<proteinExistence type="predicted"/>
<evidence type="ECO:0000313" key="1">
    <source>
        <dbReference type="EMBL" id="KAF2019216.1"/>
    </source>
</evidence>
<dbReference type="GeneID" id="54283130"/>
<dbReference type="RefSeq" id="XP_033387555.1">
    <property type="nucleotide sequence ID" value="XM_033525733.1"/>
</dbReference>
<organism evidence="1 2">
    <name type="scientific">Aaosphaeria arxii CBS 175.79</name>
    <dbReference type="NCBI Taxonomy" id="1450172"/>
    <lineage>
        <taxon>Eukaryota</taxon>
        <taxon>Fungi</taxon>
        <taxon>Dikarya</taxon>
        <taxon>Ascomycota</taxon>
        <taxon>Pezizomycotina</taxon>
        <taxon>Dothideomycetes</taxon>
        <taxon>Pleosporomycetidae</taxon>
        <taxon>Pleosporales</taxon>
        <taxon>Pleosporales incertae sedis</taxon>
        <taxon>Aaosphaeria</taxon>
    </lineage>
</organism>
<evidence type="ECO:0000313" key="2">
    <source>
        <dbReference type="Proteomes" id="UP000799778"/>
    </source>
</evidence>
<dbReference type="AlphaFoldDB" id="A0A6A5Y1V9"/>
<gene>
    <name evidence="1" type="ORF">BU24DRAFT_405919</name>
</gene>
<dbReference type="Proteomes" id="UP000799778">
    <property type="component" value="Unassembled WGS sequence"/>
</dbReference>
<name>A0A6A5Y1V9_9PLEO</name>